<proteinExistence type="predicted"/>
<dbReference type="EMBL" id="JAUSVP010000003">
    <property type="protein sequence ID" value="MDQ0446829.1"/>
    <property type="molecule type" value="Genomic_DNA"/>
</dbReference>
<comment type="caution">
    <text evidence="1">The sequence shown here is derived from an EMBL/GenBank/DDBJ whole genome shotgun (WGS) entry which is preliminary data.</text>
</comment>
<organism evidence="1 2">
    <name type="scientific">Methylobacterium aerolatum</name>
    <dbReference type="NCBI Taxonomy" id="418708"/>
    <lineage>
        <taxon>Bacteria</taxon>
        <taxon>Pseudomonadati</taxon>
        <taxon>Pseudomonadota</taxon>
        <taxon>Alphaproteobacteria</taxon>
        <taxon>Hyphomicrobiales</taxon>
        <taxon>Methylobacteriaceae</taxon>
        <taxon>Methylobacterium</taxon>
    </lineage>
</organism>
<evidence type="ECO:0000313" key="2">
    <source>
        <dbReference type="Proteomes" id="UP001231124"/>
    </source>
</evidence>
<name>A0ABU0HWW2_9HYPH</name>
<gene>
    <name evidence="1" type="ORF">QO012_001320</name>
</gene>
<reference evidence="1 2" key="1">
    <citation type="submission" date="2023-07" db="EMBL/GenBank/DDBJ databases">
        <title>Genomic Encyclopedia of Type Strains, Phase IV (KMG-IV): sequencing the most valuable type-strain genomes for metagenomic binning, comparative biology and taxonomic classification.</title>
        <authorList>
            <person name="Goeker M."/>
        </authorList>
    </citation>
    <scope>NUCLEOTIDE SEQUENCE [LARGE SCALE GENOMIC DNA]</scope>
    <source>
        <strain evidence="1 2">DSM 19013</strain>
    </source>
</reference>
<accession>A0ABU0HWW2</accession>
<keyword evidence="2" id="KW-1185">Reference proteome</keyword>
<protein>
    <submittedName>
        <fullName evidence="1">Uncharacterized protein</fullName>
    </submittedName>
</protein>
<sequence length="71" mass="8222">MNERHRSEFESALERTGYVLDAEVCLRREDGANLVRNHGAVLYRKIGVHKRSDAVIWGRENAFSLHVQRTT</sequence>
<evidence type="ECO:0000313" key="1">
    <source>
        <dbReference type="EMBL" id="MDQ0446829.1"/>
    </source>
</evidence>
<dbReference type="Proteomes" id="UP001231124">
    <property type="component" value="Unassembled WGS sequence"/>
</dbReference>